<dbReference type="GO" id="GO:0004497">
    <property type="term" value="F:monooxygenase activity"/>
    <property type="evidence" value="ECO:0007669"/>
    <property type="project" value="UniProtKB-KW"/>
</dbReference>
<dbReference type="InterPro" id="IPR001128">
    <property type="entry name" value="Cyt_P450"/>
</dbReference>
<evidence type="ECO:0000256" key="3">
    <source>
        <dbReference type="ARBA" id="ARBA00004721"/>
    </source>
</evidence>
<dbReference type="PANTHER" id="PTHR24305:SF166">
    <property type="entry name" value="CYTOCHROME P450 12A4, MITOCHONDRIAL-RELATED"/>
    <property type="match status" value="1"/>
</dbReference>
<evidence type="ECO:0000256" key="14">
    <source>
        <dbReference type="RuleBase" id="RU000461"/>
    </source>
</evidence>
<evidence type="ECO:0000256" key="13">
    <source>
        <dbReference type="PIRSR" id="PIRSR602401-1"/>
    </source>
</evidence>
<keyword evidence="9 14" id="KW-0560">Oxidoreductase</keyword>
<evidence type="ECO:0000313" key="17">
    <source>
        <dbReference type="Proteomes" id="UP000053558"/>
    </source>
</evidence>
<dbReference type="InterPro" id="IPR002401">
    <property type="entry name" value="Cyt_P450_E_grp-I"/>
</dbReference>
<dbReference type="OrthoDB" id="1470350at2759"/>
<reference evidence="17" key="1">
    <citation type="journal article" date="2012" name="Science">
        <title>The Paleozoic origin of enzymatic lignin decomposition reconstructed from 31 fungal genomes.</title>
        <authorList>
            <person name="Floudas D."/>
            <person name="Binder M."/>
            <person name="Riley R."/>
            <person name="Barry K."/>
            <person name="Blanchette R.A."/>
            <person name="Henrissat B."/>
            <person name="Martinez A.T."/>
            <person name="Otillar R."/>
            <person name="Spatafora J.W."/>
            <person name="Yadav J.S."/>
            <person name="Aerts A."/>
            <person name="Benoit I."/>
            <person name="Boyd A."/>
            <person name="Carlson A."/>
            <person name="Copeland A."/>
            <person name="Coutinho P.M."/>
            <person name="de Vries R.P."/>
            <person name="Ferreira P."/>
            <person name="Findley K."/>
            <person name="Foster B."/>
            <person name="Gaskell J."/>
            <person name="Glotzer D."/>
            <person name="Gorecki P."/>
            <person name="Heitman J."/>
            <person name="Hesse C."/>
            <person name="Hori C."/>
            <person name="Igarashi K."/>
            <person name="Jurgens J.A."/>
            <person name="Kallen N."/>
            <person name="Kersten P."/>
            <person name="Kohler A."/>
            <person name="Kuees U."/>
            <person name="Kumar T.K.A."/>
            <person name="Kuo A."/>
            <person name="LaButti K."/>
            <person name="Larrondo L.F."/>
            <person name="Lindquist E."/>
            <person name="Ling A."/>
            <person name="Lombard V."/>
            <person name="Lucas S."/>
            <person name="Lundell T."/>
            <person name="Martin R."/>
            <person name="McLaughlin D.J."/>
            <person name="Morgenstern I."/>
            <person name="Morin E."/>
            <person name="Murat C."/>
            <person name="Nagy L.G."/>
            <person name="Nolan M."/>
            <person name="Ohm R.A."/>
            <person name="Patyshakuliyeva A."/>
            <person name="Rokas A."/>
            <person name="Ruiz-Duenas F.J."/>
            <person name="Sabat G."/>
            <person name="Salamov A."/>
            <person name="Samejima M."/>
            <person name="Schmutz J."/>
            <person name="Slot J.C."/>
            <person name="St John F."/>
            <person name="Stenlid J."/>
            <person name="Sun H."/>
            <person name="Sun S."/>
            <person name="Syed K."/>
            <person name="Tsang A."/>
            <person name="Wiebenga A."/>
            <person name="Young D."/>
            <person name="Pisabarro A."/>
            <person name="Eastwood D.C."/>
            <person name="Martin F."/>
            <person name="Cullen D."/>
            <person name="Grigoriev I.V."/>
            <person name="Hibbett D.S."/>
        </authorList>
    </citation>
    <scope>NUCLEOTIDE SEQUENCE [LARGE SCALE GENOMIC DNA]</scope>
    <source>
        <strain evidence="17">RWD-64-598 SS2</strain>
    </source>
</reference>
<evidence type="ECO:0000256" key="11">
    <source>
        <dbReference type="ARBA" id="ARBA00023033"/>
    </source>
</evidence>
<proteinExistence type="inferred from homology"/>
<keyword evidence="8" id="KW-1133">Transmembrane helix</keyword>
<evidence type="ECO:0000256" key="6">
    <source>
        <dbReference type="ARBA" id="ARBA00022692"/>
    </source>
</evidence>
<dbReference type="RefSeq" id="XP_007772809.1">
    <property type="nucleotide sequence ID" value="XM_007774619.1"/>
</dbReference>
<keyword evidence="11 14" id="KW-0503">Monooxygenase</keyword>
<dbReference type="InterPro" id="IPR050121">
    <property type="entry name" value="Cytochrome_P450_monoxygenase"/>
</dbReference>
<comment type="caution">
    <text evidence="16">The sequence shown here is derived from an EMBL/GenBank/DDBJ whole genome shotgun (WGS) entry which is preliminary data.</text>
</comment>
<feature type="region of interest" description="Disordered" evidence="15">
    <location>
        <begin position="59"/>
        <end position="79"/>
    </location>
</feature>
<feature type="region of interest" description="Disordered" evidence="15">
    <location>
        <begin position="320"/>
        <end position="342"/>
    </location>
</feature>
<keyword evidence="12" id="KW-0472">Membrane</keyword>
<comment type="similarity">
    <text evidence="4 14">Belongs to the cytochrome P450 family.</text>
</comment>
<evidence type="ECO:0000256" key="8">
    <source>
        <dbReference type="ARBA" id="ARBA00022989"/>
    </source>
</evidence>
<dbReference type="KEGG" id="cput:CONPUDRAFT_84515"/>
<evidence type="ECO:0000313" key="16">
    <source>
        <dbReference type="EMBL" id="EIW77437.1"/>
    </source>
</evidence>
<keyword evidence="10 13" id="KW-0408">Iron</keyword>
<dbReference type="Pfam" id="PF00067">
    <property type="entry name" value="p450"/>
    <property type="match status" value="1"/>
</dbReference>
<dbReference type="GO" id="GO:0016020">
    <property type="term" value="C:membrane"/>
    <property type="evidence" value="ECO:0007669"/>
    <property type="project" value="UniProtKB-SubCell"/>
</dbReference>
<accession>A0A5M3MEG1</accession>
<evidence type="ECO:0000256" key="1">
    <source>
        <dbReference type="ARBA" id="ARBA00001971"/>
    </source>
</evidence>
<dbReference type="AlphaFoldDB" id="A0A5M3MEG1"/>
<comment type="subcellular location">
    <subcellularLocation>
        <location evidence="2">Membrane</location>
    </subcellularLocation>
</comment>
<evidence type="ECO:0000256" key="12">
    <source>
        <dbReference type="ARBA" id="ARBA00023136"/>
    </source>
</evidence>
<dbReference type="GO" id="GO:0016705">
    <property type="term" value="F:oxidoreductase activity, acting on paired donors, with incorporation or reduction of molecular oxygen"/>
    <property type="evidence" value="ECO:0007669"/>
    <property type="project" value="InterPro"/>
</dbReference>
<dbReference type="EMBL" id="JH711584">
    <property type="protein sequence ID" value="EIW77437.1"/>
    <property type="molecule type" value="Genomic_DNA"/>
</dbReference>
<evidence type="ECO:0000256" key="4">
    <source>
        <dbReference type="ARBA" id="ARBA00010617"/>
    </source>
</evidence>
<dbReference type="OMA" id="CEEPHWL"/>
<dbReference type="PRINTS" id="PR00385">
    <property type="entry name" value="P450"/>
</dbReference>
<comment type="pathway">
    <text evidence="3">Secondary metabolite biosynthesis; terpenoid biosynthesis.</text>
</comment>
<sequence>MSEDALISRFFGSSNVIWTNGDDWKRQTAILRNAFNTIPVDVFVGLCKNLFEVIESTQTHSLSQPSPSDPLPLYSEKSPHADSSHTVDWSDLSQRLTLDAVGCSIMGYNYDSLRTASPFVTAYNRLMEDIAHPLYLMLPALERILPRKEANARMEKLSRELCELLNAKRKDPGQDIMTFMVNDPELTSKELQDNMTALFLAGHDTTTSVLATLVYYLARHPEIQSKAREEVTRVFASHGVSEPEDISVVTSQSLPYLTACVKETMRIQPPGTYITPRISPGVVLGGQYIPPGVLIVPNIYAIHHSSAIWRDPDVFRPERFTESPSTSASTTGATFGSANGVGSSGREPWLPFSSGPRVCPAHNFSQYELRIIAAMLLLRYEWRLPPGSSHADRLKNAFSSLGMLIPEHLDITFTRRADSVIGR</sequence>
<evidence type="ECO:0000256" key="15">
    <source>
        <dbReference type="SAM" id="MobiDB-lite"/>
    </source>
</evidence>
<protein>
    <submittedName>
        <fullName evidence="16">Cytochrome P450</fullName>
    </submittedName>
</protein>
<evidence type="ECO:0000256" key="10">
    <source>
        <dbReference type="ARBA" id="ARBA00023004"/>
    </source>
</evidence>
<evidence type="ECO:0000256" key="7">
    <source>
        <dbReference type="ARBA" id="ARBA00022723"/>
    </source>
</evidence>
<dbReference type="InterPro" id="IPR017972">
    <property type="entry name" value="Cyt_P450_CS"/>
</dbReference>
<feature type="compositionally biased region" description="Low complexity" evidence="15">
    <location>
        <begin position="322"/>
        <end position="340"/>
    </location>
</feature>
<keyword evidence="17" id="KW-1185">Reference proteome</keyword>
<evidence type="ECO:0000256" key="9">
    <source>
        <dbReference type="ARBA" id="ARBA00023002"/>
    </source>
</evidence>
<dbReference type="SUPFAM" id="SSF48264">
    <property type="entry name" value="Cytochrome P450"/>
    <property type="match status" value="1"/>
</dbReference>
<keyword evidence="5 13" id="KW-0349">Heme</keyword>
<gene>
    <name evidence="16" type="ORF">CONPUDRAFT_84515</name>
</gene>
<name>A0A5M3MEG1_CONPW</name>
<keyword evidence="6" id="KW-0812">Transmembrane</keyword>
<dbReference type="GeneID" id="19210785"/>
<evidence type="ECO:0000256" key="2">
    <source>
        <dbReference type="ARBA" id="ARBA00004370"/>
    </source>
</evidence>
<dbReference type="GO" id="GO:0005506">
    <property type="term" value="F:iron ion binding"/>
    <property type="evidence" value="ECO:0007669"/>
    <property type="project" value="InterPro"/>
</dbReference>
<dbReference type="InterPro" id="IPR036396">
    <property type="entry name" value="Cyt_P450_sf"/>
</dbReference>
<evidence type="ECO:0000256" key="5">
    <source>
        <dbReference type="ARBA" id="ARBA00022617"/>
    </source>
</evidence>
<keyword evidence="7 13" id="KW-0479">Metal-binding</keyword>
<dbReference type="Gene3D" id="1.10.630.10">
    <property type="entry name" value="Cytochrome P450"/>
    <property type="match status" value="1"/>
</dbReference>
<dbReference type="PANTHER" id="PTHR24305">
    <property type="entry name" value="CYTOCHROME P450"/>
    <property type="match status" value="1"/>
</dbReference>
<feature type="binding site" description="axial binding residue" evidence="13">
    <location>
        <position position="359"/>
    </location>
    <ligand>
        <name>heme</name>
        <dbReference type="ChEBI" id="CHEBI:30413"/>
    </ligand>
    <ligandPart>
        <name>Fe</name>
        <dbReference type="ChEBI" id="CHEBI:18248"/>
    </ligandPart>
</feature>
<dbReference type="PRINTS" id="PR00463">
    <property type="entry name" value="EP450I"/>
</dbReference>
<comment type="cofactor">
    <cofactor evidence="1 13">
        <name>heme</name>
        <dbReference type="ChEBI" id="CHEBI:30413"/>
    </cofactor>
</comment>
<organism evidence="16 17">
    <name type="scientific">Coniophora puteana (strain RWD-64-598)</name>
    <name type="common">Brown rot fungus</name>
    <dbReference type="NCBI Taxonomy" id="741705"/>
    <lineage>
        <taxon>Eukaryota</taxon>
        <taxon>Fungi</taxon>
        <taxon>Dikarya</taxon>
        <taxon>Basidiomycota</taxon>
        <taxon>Agaricomycotina</taxon>
        <taxon>Agaricomycetes</taxon>
        <taxon>Agaricomycetidae</taxon>
        <taxon>Boletales</taxon>
        <taxon>Coniophorineae</taxon>
        <taxon>Coniophoraceae</taxon>
        <taxon>Coniophora</taxon>
    </lineage>
</organism>
<dbReference type="PROSITE" id="PS00086">
    <property type="entry name" value="CYTOCHROME_P450"/>
    <property type="match status" value="1"/>
</dbReference>
<dbReference type="GO" id="GO:0020037">
    <property type="term" value="F:heme binding"/>
    <property type="evidence" value="ECO:0007669"/>
    <property type="project" value="InterPro"/>
</dbReference>
<dbReference type="Proteomes" id="UP000053558">
    <property type="component" value="Unassembled WGS sequence"/>
</dbReference>